<proteinExistence type="predicted"/>
<keyword evidence="2" id="KW-1185">Reference proteome</keyword>
<organism evidence="1 2">
    <name type="scientific">Gilliamella apicola</name>
    <dbReference type="NCBI Taxonomy" id="1196095"/>
    <lineage>
        <taxon>Bacteria</taxon>
        <taxon>Pseudomonadati</taxon>
        <taxon>Pseudomonadota</taxon>
        <taxon>Gammaproteobacteria</taxon>
        <taxon>Orbales</taxon>
        <taxon>Orbaceae</taxon>
        <taxon>Gilliamella</taxon>
    </lineage>
</organism>
<dbReference type="Proteomes" id="UP000247932">
    <property type="component" value="Unassembled WGS sequence"/>
</dbReference>
<accession>A0A2V4E8E8</accession>
<dbReference type="EMBL" id="QGLR01000009">
    <property type="protein sequence ID" value="PXZ07206.1"/>
    <property type="molecule type" value="Genomic_DNA"/>
</dbReference>
<comment type="caution">
    <text evidence="1">The sequence shown here is derived from an EMBL/GenBank/DDBJ whole genome shotgun (WGS) entry which is preliminary data.</text>
</comment>
<gene>
    <name evidence="1" type="ORF">DKK70_04955</name>
</gene>
<evidence type="ECO:0000313" key="2">
    <source>
        <dbReference type="Proteomes" id="UP000247932"/>
    </source>
</evidence>
<sequence length="45" mass="5132">MSYWRNQTKAFGLTGKISPHSLIGHNLILHLTKFYQKKTMDLGVG</sequence>
<reference evidence="1 2" key="1">
    <citation type="submission" date="2018-05" db="EMBL/GenBank/DDBJ databases">
        <title>Reference genomes for bee gut microbiota database.</title>
        <authorList>
            <person name="Ellegaard K.M."/>
        </authorList>
    </citation>
    <scope>NUCLEOTIDE SEQUENCE [LARGE SCALE GENOMIC DNA]</scope>
    <source>
        <strain evidence="1 2">ESL0182</strain>
    </source>
</reference>
<name>A0A2V4E8E8_9GAMM</name>
<dbReference type="AlphaFoldDB" id="A0A2V4E8E8"/>
<protein>
    <submittedName>
        <fullName evidence="1">Uncharacterized protein</fullName>
    </submittedName>
</protein>
<evidence type="ECO:0000313" key="1">
    <source>
        <dbReference type="EMBL" id="PXZ07206.1"/>
    </source>
</evidence>